<comment type="catalytic activity">
    <reaction evidence="4">
        <text>a uridine in RNA = a pseudouridine in RNA</text>
        <dbReference type="Rhea" id="RHEA:48348"/>
        <dbReference type="Rhea" id="RHEA-COMP:12068"/>
        <dbReference type="Rhea" id="RHEA-COMP:12069"/>
        <dbReference type="ChEBI" id="CHEBI:65314"/>
        <dbReference type="ChEBI" id="CHEBI:65315"/>
    </reaction>
</comment>
<dbReference type="PANTHER" id="PTHR21600">
    <property type="entry name" value="MITOCHONDRIAL RNA PSEUDOURIDINE SYNTHASE"/>
    <property type="match status" value="1"/>
</dbReference>
<dbReference type="PANTHER" id="PTHR21600:SF44">
    <property type="entry name" value="RIBOSOMAL LARGE SUBUNIT PSEUDOURIDINE SYNTHASE D"/>
    <property type="match status" value="1"/>
</dbReference>
<feature type="domain" description="Pseudouridine synthase RsuA/RluA-like" evidence="5">
    <location>
        <begin position="93"/>
        <end position="247"/>
    </location>
</feature>
<dbReference type="Proteomes" id="UP000263486">
    <property type="component" value="Unassembled WGS sequence"/>
</dbReference>
<dbReference type="InterPro" id="IPR006145">
    <property type="entry name" value="PsdUridine_synth_RsuA/RluA"/>
</dbReference>
<dbReference type="RefSeq" id="WP_114641211.1">
    <property type="nucleotide sequence ID" value="NZ_JAACIO010000002.1"/>
</dbReference>
<dbReference type="SUPFAM" id="SSF55120">
    <property type="entry name" value="Pseudouridine synthase"/>
    <property type="match status" value="1"/>
</dbReference>
<evidence type="ECO:0000256" key="4">
    <source>
        <dbReference type="RuleBase" id="RU362028"/>
    </source>
</evidence>
<reference evidence="6 7" key="1">
    <citation type="submission" date="2018-08" db="EMBL/GenBank/DDBJ databases">
        <title>Draft genome sequence of Psychrilyobacter sp. strain SD5 isolated from Black Sea water.</title>
        <authorList>
            <person name="Yadav S."/>
            <person name="Villanueva L."/>
            <person name="Damste J.S.S."/>
        </authorList>
    </citation>
    <scope>NUCLEOTIDE SEQUENCE [LARGE SCALE GENOMIC DNA]</scope>
    <source>
        <strain evidence="6 7">SD5</strain>
    </source>
</reference>
<dbReference type="PROSITE" id="PS01129">
    <property type="entry name" value="PSI_RLU"/>
    <property type="match status" value="1"/>
</dbReference>
<name>A0ABX9KKS9_9FUSO</name>
<evidence type="ECO:0000259" key="5">
    <source>
        <dbReference type="Pfam" id="PF00849"/>
    </source>
</evidence>
<evidence type="ECO:0000313" key="6">
    <source>
        <dbReference type="EMBL" id="REI42980.1"/>
    </source>
</evidence>
<keyword evidence="3" id="KW-0694">RNA-binding</keyword>
<evidence type="ECO:0000256" key="1">
    <source>
        <dbReference type="ARBA" id="ARBA00010876"/>
    </source>
</evidence>
<dbReference type="Gene3D" id="3.10.290.10">
    <property type="entry name" value="RNA-binding S4 domain"/>
    <property type="match status" value="1"/>
</dbReference>
<proteinExistence type="inferred from homology"/>
<accession>A0ABX9KKS9</accession>
<dbReference type="SUPFAM" id="SSF55174">
    <property type="entry name" value="Alpha-L RNA-binding motif"/>
    <property type="match status" value="1"/>
</dbReference>
<evidence type="ECO:0000256" key="2">
    <source>
        <dbReference type="ARBA" id="ARBA00023235"/>
    </source>
</evidence>
<dbReference type="NCBIfam" id="TIGR00005">
    <property type="entry name" value="rluA_subfam"/>
    <property type="match status" value="1"/>
</dbReference>
<keyword evidence="7" id="KW-1185">Reference proteome</keyword>
<dbReference type="InterPro" id="IPR050188">
    <property type="entry name" value="RluA_PseudoU_synthase"/>
</dbReference>
<dbReference type="InterPro" id="IPR020103">
    <property type="entry name" value="PsdUridine_synth_cat_dom_sf"/>
</dbReference>
<protein>
    <recommendedName>
        <fullName evidence="4">Pseudouridine synthase</fullName>
        <ecNumber evidence="4">5.4.99.-</ecNumber>
    </recommendedName>
</protein>
<evidence type="ECO:0000313" key="7">
    <source>
        <dbReference type="Proteomes" id="UP000263486"/>
    </source>
</evidence>
<dbReference type="InterPro" id="IPR006225">
    <property type="entry name" value="PsdUridine_synth_RluC/D"/>
</dbReference>
<evidence type="ECO:0000256" key="3">
    <source>
        <dbReference type="PROSITE-ProRule" id="PRU00182"/>
    </source>
</evidence>
<dbReference type="EMBL" id="QUAJ01000002">
    <property type="protein sequence ID" value="REI42980.1"/>
    <property type="molecule type" value="Genomic_DNA"/>
</dbReference>
<dbReference type="CDD" id="cd02869">
    <property type="entry name" value="PseudoU_synth_RluA_like"/>
    <property type="match status" value="1"/>
</dbReference>
<dbReference type="Gene3D" id="3.30.2350.10">
    <property type="entry name" value="Pseudouridine synthase"/>
    <property type="match status" value="1"/>
</dbReference>
<comment type="function">
    <text evidence="4">Responsible for synthesis of pseudouridine from uracil.</text>
</comment>
<gene>
    <name evidence="6" type="ORF">DYH56_02205</name>
</gene>
<keyword evidence="2 4" id="KW-0413">Isomerase</keyword>
<sequence length="310" mass="35333">MREIREILNLKAEIEDKGTRLDAFLSEKIEGYTKSYTQKLIEDELVEIIGKKKTRPGNKLKGNEEIKVTVLEDEVLDVVAEDIPLDIVYEDEHIVIINKKPDMVIHPAAGHHSGTLVNAIMHHIKDLSTISGVIRPGIVHRLDKNTSGLIIVAKTNEAHLKLTEMFKDKTIKKTYLAICKGNLKNKEGRIENQIGRDSKDRKKMTVVRDNGRTAITNYEVINEVEYFSLVKVDLETGRTHQIRVHMKYLNHSILGDDVYGKASKKADRQMLHAYKLEFDHPITGEKMEITGDLPEDFKKVMENLGLEFKG</sequence>
<dbReference type="CDD" id="cd00165">
    <property type="entry name" value="S4"/>
    <property type="match status" value="1"/>
</dbReference>
<comment type="caution">
    <text evidence="6">The sequence shown here is derived from an EMBL/GenBank/DDBJ whole genome shotgun (WGS) entry which is preliminary data.</text>
</comment>
<comment type="similarity">
    <text evidence="1 4">Belongs to the pseudouridine synthase RluA family.</text>
</comment>
<dbReference type="InterPro" id="IPR006224">
    <property type="entry name" value="PsdUridine_synth_RluA-like_CS"/>
</dbReference>
<dbReference type="EC" id="5.4.99.-" evidence="4"/>
<organism evidence="6 7">
    <name type="scientific">Psychrilyobacter piezotolerans</name>
    <dbReference type="NCBI Taxonomy" id="2293438"/>
    <lineage>
        <taxon>Bacteria</taxon>
        <taxon>Fusobacteriati</taxon>
        <taxon>Fusobacteriota</taxon>
        <taxon>Fusobacteriia</taxon>
        <taxon>Fusobacteriales</taxon>
        <taxon>Fusobacteriaceae</taxon>
        <taxon>Psychrilyobacter</taxon>
    </lineage>
</organism>
<dbReference type="InterPro" id="IPR036986">
    <property type="entry name" value="S4_RNA-bd_sf"/>
</dbReference>
<dbReference type="Pfam" id="PF00849">
    <property type="entry name" value="PseudoU_synth_2"/>
    <property type="match status" value="1"/>
</dbReference>
<dbReference type="PROSITE" id="PS50889">
    <property type="entry name" value="S4"/>
    <property type="match status" value="1"/>
</dbReference>